<accession>A0A195FTZ0</accession>
<feature type="region of interest" description="Disordered" evidence="1">
    <location>
        <begin position="145"/>
        <end position="177"/>
    </location>
</feature>
<organism evidence="2 3">
    <name type="scientific">Trachymyrmex septentrionalis</name>
    <dbReference type="NCBI Taxonomy" id="34720"/>
    <lineage>
        <taxon>Eukaryota</taxon>
        <taxon>Metazoa</taxon>
        <taxon>Ecdysozoa</taxon>
        <taxon>Arthropoda</taxon>
        <taxon>Hexapoda</taxon>
        <taxon>Insecta</taxon>
        <taxon>Pterygota</taxon>
        <taxon>Neoptera</taxon>
        <taxon>Endopterygota</taxon>
        <taxon>Hymenoptera</taxon>
        <taxon>Apocrita</taxon>
        <taxon>Aculeata</taxon>
        <taxon>Formicoidea</taxon>
        <taxon>Formicidae</taxon>
        <taxon>Myrmicinae</taxon>
        <taxon>Trachymyrmex</taxon>
    </lineage>
</organism>
<name>A0A195FTZ0_9HYME</name>
<reference evidence="2 3" key="1">
    <citation type="submission" date="2016-03" db="EMBL/GenBank/DDBJ databases">
        <title>Trachymyrmex septentrionalis WGS genome.</title>
        <authorList>
            <person name="Nygaard S."/>
            <person name="Hu H."/>
            <person name="Boomsma J."/>
            <person name="Zhang G."/>
        </authorList>
    </citation>
    <scope>NUCLEOTIDE SEQUENCE [LARGE SCALE GENOMIC DNA]</scope>
    <source>
        <strain evidence="2">Tsep2-gDNA-1</strain>
        <tissue evidence="2">Whole body</tissue>
    </source>
</reference>
<proteinExistence type="predicted"/>
<evidence type="ECO:0000313" key="2">
    <source>
        <dbReference type="EMBL" id="KYN43757.1"/>
    </source>
</evidence>
<evidence type="ECO:0000256" key="1">
    <source>
        <dbReference type="SAM" id="MobiDB-lite"/>
    </source>
</evidence>
<keyword evidence="3" id="KW-1185">Reference proteome</keyword>
<sequence length="367" mass="42101">MEALAASARLRNSDCKELNSWNALVLISFSELIFHHAISSARKVGSVAFHMPIHITRPKLLSLKYLKILVDTNLKKLTTHGRVASKPIRQIAGDNTDRGRTSHVDVSTRCCHLADARVSGDRSNRRVDAFLALRLDEVDRERLSRTPEIGGERSSTFPDATWTIKPAPATSTGSQQVESSCSRPYESILIMRKCLVEIETVNKNRMIMFNVAGWLAMNEYDLIGPGLVPVFEVVIKNLGTTQVEGLSGRKRGIVSIIIGQSVFVERNMAHRDRIWASLRVVTRTRVAETHLRLFILLQIRHLQFSFFRMPRHIRKPNERCMKRFLHVYTEVHVKCPLPFRIACTNWRYDERLFTLLYFTSMYLLKRS</sequence>
<protein>
    <submittedName>
        <fullName evidence="2">Uncharacterized protein</fullName>
    </submittedName>
</protein>
<dbReference type="Proteomes" id="UP000078541">
    <property type="component" value="Unassembled WGS sequence"/>
</dbReference>
<dbReference type="EMBL" id="KQ981276">
    <property type="protein sequence ID" value="KYN43757.1"/>
    <property type="molecule type" value="Genomic_DNA"/>
</dbReference>
<gene>
    <name evidence="2" type="ORF">ALC56_02020</name>
</gene>
<evidence type="ECO:0000313" key="3">
    <source>
        <dbReference type="Proteomes" id="UP000078541"/>
    </source>
</evidence>
<dbReference type="AlphaFoldDB" id="A0A195FTZ0"/>